<dbReference type="Gene3D" id="1.10.10.10">
    <property type="entry name" value="Winged helix-like DNA-binding domain superfamily/Winged helix DNA-binding domain"/>
    <property type="match status" value="1"/>
</dbReference>
<gene>
    <name evidence="1" type="ORF">DWY25_07660</name>
</gene>
<dbReference type="EMBL" id="QRUP01000007">
    <property type="protein sequence ID" value="RGR74955.1"/>
    <property type="molecule type" value="Genomic_DNA"/>
</dbReference>
<dbReference type="Pfam" id="PF13749">
    <property type="entry name" value="HATPase_c_4"/>
    <property type="match status" value="1"/>
</dbReference>
<keyword evidence="2" id="KW-1185">Reference proteome</keyword>
<sequence>MERHRSQPYNPNIANGFFRAGYVETWGRGIEKICEVCKEHGVPVPEYTLHLEDIMVKFVSLRQQNVLNDQNVLINDPLNVLLEEMVLSVIRENPHITQAQLSQKLNRSDRQIRRVIKELREKGIIERIVSRKTGQWGVK</sequence>
<dbReference type="SUPFAM" id="SSF46785">
    <property type="entry name" value="Winged helix' DNA-binding domain"/>
    <property type="match status" value="1"/>
</dbReference>
<name>A0A412G3A0_9FIRM</name>
<dbReference type="AlphaFoldDB" id="A0A412G3A0"/>
<protein>
    <submittedName>
        <fullName evidence="1">Winged helix-turn-helix transcriptional regulator</fullName>
    </submittedName>
</protein>
<dbReference type="InterPro" id="IPR036390">
    <property type="entry name" value="WH_DNA-bd_sf"/>
</dbReference>
<accession>A0A412G3A0</accession>
<dbReference type="InterPro" id="IPR038475">
    <property type="entry name" value="RecG_C_sf"/>
</dbReference>
<dbReference type="InterPro" id="IPR036388">
    <property type="entry name" value="WH-like_DNA-bd_sf"/>
</dbReference>
<proteinExistence type="predicted"/>
<evidence type="ECO:0000313" key="2">
    <source>
        <dbReference type="Proteomes" id="UP000284178"/>
    </source>
</evidence>
<dbReference type="PANTHER" id="PTHR30595:SF6">
    <property type="entry name" value="SCHLAFEN ALBA-2 DOMAIN-CONTAINING PROTEIN"/>
    <property type="match status" value="1"/>
</dbReference>
<dbReference type="Pfam" id="PF13412">
    <property type="entry name" value="HTH_24"/>
    <property type="match status" value="1"/>
</dbReference>
<organism evidence="1 2">
    <name type="scientific">Holdemania filiformis</name>
    <dbReference type="NCBI Taxonomy" id="61171"/>
    <lineage>
        <taxon>Bacteria</taxon>
        <taxon>Bacillati</taxon>
        <taxon>Bacillota</taxon>
        <taxon>Erysipelotrichia</taxon>
        <taxon>Erysipelotrichales</taxon>
        <taxon>Erysipelotrichaceae</taxon>
        <taxon>Holdemania</taxon>
    </lineage>
</organism>
<evidence type="ECO:0000313" key="1">
    <source>
        <dbReference type="EMBL" id="RGR74955.1"/>
    </source>
</evidence>
<comment type="caution">
    <text evidence="1">The sequence shown here is derived from an EMBL/GenBank/DDBJ whole genome shotgun (WGS) entry which is preliminary data.</text>
</comment>
<dbReference type="PANTHER" id="PTHR30595">
    <property type="entry name" value="GLPR-RELATED TRANSCRIPTIONAL REPRESSOR"/>
    <property type="match status" value="1"/>
</dbReference>
<reference evidence="1 2" key="1">
    <citation type="submission" date="2018-08" db="EMBL/GenBank/DDBJ databases">
        <title>A genome reference for cultivated species of the human gut microbiota.</title>
        <authorList>
            <person name="Zou Y."/>
            <person name="Xue W."/>
            <person name="Luo G."/>
        </authorList>
    </citation>
    <scope>NUCLEOTIDE SEQUENCE [LARGE SCALE GENOMIC DNA]</scope>
    <source>
        <strain evidence="1 2">AF24-29</strain>
    </source>
</reference>
<dbReference type="Proteomes" id="UP000284178">
    <property type="component" value="Unassembled WGS sequence"/>
</dbReference>
<dbReference type="Gene3D" id="3.30.565.60">
    <property type="match status" value="1"/>
</dbReference>